<dbReference type="GO" id="GO:0034965">
    <property type="term" value="P:intronic box C/D snoRNA processing"/>
    <property type="evidence" value="ECO:0007669"/>
    <property type="project" value="TreeGrafter"/>
</dbReference>
<feature type="non-terminal residue" evidence="1">
    <location>
        <position position="1"/>
    </location>
</feature>
<dbReference type="GO" id="GO:0004526">
    <property type="term" value="F:ribonuclease P activity"/>
    <property type="evidence" value="ECO:0007669"/>
    <property type="project" value="TreeGrafter"/>
</dbReference>
<reference evidence="1" key="1">
    <citation type="submission" date="2021-06" db="EMBL/GenBank/DDBJ databases">
        <authorList>
            <person name="Kallberg Y."/>
            <person name="Tangrot J."/>
            <person name="Rosling A."/>
        </authorList>
    </citation>
    <scope>NUCLEOTIDE SEQUENCE</scope>
    <source>
        <strain evidence="1">UK204</strain>
    </source>
</reference>
<dbReference type="Gene3D" id="3.30.1330.30">
    <property type="match status" value="1"/>
</dbReference>
<dbReference type="GO" id="GO:0008033">
    <property type="term" value="P:tRNA processing"/>
    <property type="evidence" value="ECO:0007669"/>
    <property type="project" value="InterPro"/>
</dbReference>
<dbReference type="Proteomes" id="UP000789570">
    <property type="component" value="Unassembled WGS sequence"/>
</dbReference>
<dbReference type="GO" id="GO:0006364">
    <property type="term" value="P:rRNA processing"/>
    <property type="evidence" value="ECO:0007669"/>
    <property type="project" value="InterPro"/>
</dbReference>
<evidence type="ECO:0000313" key="1">
    <source>
        <dbReference type="EMBL" id="CAG8773112.1"/>
    </source>
</evidence>
<dbReference type="GO" id="GO:0000172">
    <property type="term" value="C:ribonuclease MRP complex"/>
    <property type="evidence" value="ECO:0007669"/>
    <property type="project" value="TreeGrafter"/>
</dbReference>
<dbReference type="AlphaFoldDB" id="A0A9N9JAF0"/>
<dbReference type="OrthoDB" id="20109at2759"/>
<dbReference type="PANTHER" id="PTHR28272:SF1">
    <property type="entry name" value="RIBONUCLEASES P_MRP PROTEIN SUBUNIT POP3"/>
    <property type="match status" value="1"/>
</dbReference>
<evidence type="ECO:0000313" key="2">
    <source>
        <dbReference type="Proteomes" id="UP000789570"/>
    </source>
</evidence>
<dbReference type="InterPro" id="IPR029064">
    <property type="entry name" value="Ribosomal_eL30-like_sf"/>
</dbReference>
<dbReference type="GO" id="GO:0005829">
    <property type="term" value="C:cytosol"/>
    <property type="evidence" value="ECO:0007669"/>
    <property type="project" value="TreeGrafter"/>
</dbReference>
<keyword evidence="2" id="KW-1185">Reference proteome</keyword>
<feature type="non-terminal residue" evidence="1">
    <location>
        <position position="162"/>
    </location>
</feature>
<name>A0A9N9JAF0_9GLOM</name>
<dbReference type="Pfam" id="PF08228">
    <property type="entry name" value="RNase_P_pop3"/>
    <property type="match status" value="1"/>
</dbReference>
<protein>
    <submittedName>
        <fullName evidence="1">650_t:CDS:1</fullName>
    </submittedName>
</protein>
<sequence length="162" mass="18453">RSLIPPPILSNIYFGLNEVTKHLERMTNPQIRSRFNHKNHLSNDNLVSTNPDDQRQTTLSGIFHTQEQYHPSLEMIFICKADLPPQFYSHFPTICCIAGGVLLVPLPLGASKRISEAVNFKRVSCIGVKANSLEFIRIYKMVRDKVKPIDVSWLNPLKPSEN</sequence>
<comment type="caution">
    <text evidence="1">The sequence shown here is derived from an EMBL/GenBank/DDBJ whole genome shotgun (WGS) entry which is preliminary data.</text>
</comment>
<gene>
    <name evidence="1" type="ORF">FCALED_LOCUS17662</name>
</gene>
<dbReference type="GO" id="GO:0005655">
    <property type="term" value="C:nucleolar ribonuclease P complex"/>
    <property type="evidence" value="ECO:0007669"/>
    <property type="project" value="TreeGrafter"/>
</dbReference>
<proteinExistence type="predicted"/>
<dbReference type="EMBL" id="CAJVPQ010028469">
    <property type="protein sequence ID" value="CAG8773112.1"/>
    <property type="molecule type" value="Genomic_DNA"/>
</dbReference>
<dbReference type="GO" id="GO:0000171">
    <property type="term" value="F:ribonuclease MRP activity"/>
    <property type="evidence" value="ECO:0007669"/>
    <property type="project" value="TreeGrafter"/>
</dbReference>
<organism evidence="1 2">
    <name type="scientific">Funneliformis caledonium</name>
    <dbReference type="NCBI Taxonomy" id="1117310"/>
    <lineage>
        <taxon>Eukaryota</taxon>
        <taxon>Fungi</taxon>
        <taxon>Fungi incertae sedis</taxon>
        <taxon>Mucoromycota</taxon>
        <taxon>Glomeromycotina</taxon>
        <taxon>Glomeromycetes</taxon>
        <taxon>Glomerales</taxon>
        <taxon>Glomeraceae</taxon>
        <taxon>Funneliformis</taxon>
    </lineage>
</organism>
<accession>A0A9N9JAF0</accession>
<dbReference type="InterPro" id="IPR013241">
    <property type="entry name" value="RNase_P_Pop3"/>
</dbReference>
<dbReference type="PANTHER" id="PTHR28272">
    <property type="entry name" value="RIBONUCLEASES P/MRP PROTEIN SUBUNIT POP3"/>
    <property type="match status" value="1"/>
</dbReference>